<keyword evidence="6 12" id="KW-0418">Kinase</keyword>
<keyword evidence="9" id="KW-1133">Transmembrane helix</keyword>
<feature type="transmembrane region" description="Helical" evidence="9">
    <location>
        <begin position="187"/>
        <end position="204"/>
    </location>
</feature>
<dbReference type="SUPFAM" id="SSF55874">
    <property type="entry name" value="ATPase domain of HSP90 chaperone/DNA topoisomerase II/histidine kinase"/>
    <property type="match status" value="1"/>
</dbReference>
<dbReference type="PATRIC" id="fig|1503.3.peg.1518"/>
<gene>
    <name evidence="12" type="primary">todS2</name>
    <name evidence="12" type="ORF">CLPU_2c00210</name>
</gene>
<feature type="transmembrane region" description="Helical" evidence="9">
    <location>
        <begin position="153"/>
        <end position="172"/>
    </location>
</feature>
<protein>
    <recommendedName>
        <fullName evidence="2">histidine kinase</fullName>
        <ecNumber evidence="2">2.7.13.3</ecNumber>
    </recommendedName>
</protein>
<dbReference type="InterPro" id="IPR004358">
    <property type="entry name" value="Sig_transdc_His_kin-like_C"/>
</dbReference>
<dbReference type="FunFam" id="3.30.565.10:FF:000037">
    <property type="entry name" value="Hybrid sensor histidine kinase/response regulator"/>
    <property type="match status" value="1"/>
</dbReference>
<organism evidence="12 13">
    <name type="scientific">Gottschalkia purinilytica</name>
    <name type="common">Clostridium purinilyticum</name>
    <dbReference type="NCBI Taxonomy" id="1503"/>
    <lineage>
        <taxon>Bacteria</taxon>
        <taxon>Bacillati</taxon>
        <taxon>Bacillota</taxon>
        <taxon>Tissierellia</taxon>
        <taxon>Tissierellales</taxon>
        <taxon>Gottschalkiaceae</taxon>
        <taxon>Gottschalkia</taxon>
    </lineage>
</organism>
<dbReference type="InterPro" id="IPR033425">
    <property type="entry name" value="MASE3"/>
</dbReference>
<dbReference type="PANTHER" id="PTHR43047:SF72">
    <property type="entry name" value="OSMOSENSING HISTIDINE PROTEIN KINASE SLN1"/>
    <property type="match status" value="1"/>
</dbReference>
<dbReference type="EC" id="2.7.13.3" evidence="2"/>
<feature type="domain" description="Histidine kinase" evidence="10">
    <location>
        <begin position="567"/>
        <end position="790"/>
    </location>
</feature>
<feature type="transmembrane region" description="Helical" evidence="9">
    <location>
        <begin position="42"/>
        <end position="61"/>
    </location>
</feature>
<dbReference type="InterPro" id="IPR005467">
    <property type="entry name" value="His_kinase_dom"/>
</dbReference>
<dbReference type="Gene3D" id="3.30.450.20">
    <property type="entry name" value="PAS domain"/>
    <property type="match status" value="2"/>
</dbReference>
<keyword evidence="9" id="KW-0812">Transmembrane</keyword>
<keyword evidence="13" id="KW-1185">Reference proteome</keyword>
<dbReference type="CDD" id="cd00082">
    <property type="entry name" value="HisKA"/>
    <property type="match status" value="1"/>
</dbReference>
<feature type="transmembrane region" description="Helical" evidence="9">
    <location>
        <begin position="20"/>
        <end position="36"/>
    </location>
</feature>
<comment type="catalytic activity">
    <reaction evidence="1">
        <text>ATP + protein L-histidine = ADP + protein N-phospho-L-histidine.</text>
        <dbReference type="EC" id="2.7.13.3"/>
    </reaction>
</comment>
<dbReference type="Proteomes" id="UP000037267">
    <property type="component" value="Unassembled WGS sequence"/>
</dbReference>
<dbReference type="Pfam" id="PF17159">
    <property type="entry name" value="MASE3"/>
    <property type="match status" value="1"/>
</dbReference>
<keyword evidence="8" id="KW-0902">Two-component regulatory system</keyword>
<evidence type="ECO:0000256" key="7">
    <source>
        <dbReference type="ARBA" id="ARBA00022840"/>
    </source>
</evidence>
<evidence type="ECO:0000313" key="12">
    <source>
        <dbReference type="EMBL" id="KNF09570.1"/>
    </source>
</evidence>
<dbReference type="GO" id="GO:0005886">
    <property type="term" value="C:plasma membrane"/>
    <property type="evidence" value="ECO:0007669"/>
    <property type="project" value="TreeGrafter"/>
</dbReference>
<dbReference type="InterPro" id="IPR003661">
    <property type="entry name" value="HisK_dim/P_dom"/>
</dbReference>
<evidence type="ECO:0000259" key="10">
    <source>
        <dbReference type="PROSITE" id="PS50109"/>
    </source>
</evidence>
<keyword evidence="4 12" id="KW-0808">Transferase</keyword>
<dbReference type="GO" id="GO:0005524">
    <property type="term" value="F:ATP binding"/>
    <property type="evidence" value="ECO:0007669"/>
    <property type="project" value="UniProtKB-KW"/>
</dbReference>
<feature type="transmembrane region" description="Helical" evidence="9">
    <location>
        <begin position="242"/>
        <end position="262"/>
    </location>
</feature>
<dbReference type="InterPro" id="IPR036097">
    <property type="entry name" value="HisK_dim/P_sf"/>
</dbReference>
<dbReference type="AlphaFoldDB" id="A0A0L0WDS9"/>
<keyword evidence="5" id="KW-0547">Nucleotide-binding</keyword>
<dbReference type="InterPro" id="IPR000700">
    <property type="entry name" value="PAS-assoc_C"/>
</dbReference>
<dbReference type="Pfam" id="PF13426">
    <property type="entry name" value="PAS_9"/>
    <property type="match status" value="1"/>
</dbReference>
<feature type="domain" description="PAC" evidence="11">
    <location>
        <begin position="493"/>
        <end position="543"/>
    </location>
</feature>
<keyword evidence="7" id="KW-0067">ATP-binding</keyword>
<evidence type="ECO:0000259" key="11">
    <source>
        <dbReference type="PROSITE" id="PS50113"/>
    </source>
</evidence>
<accession>A0A0L0WDS9</accession>
<sequence>MNNLVSEKLTGDINCKKNMLNFLIFLVTVVISFYLSKINFTLFHTIIEIICAFVGFMIFMIAMNTIKVSGRSLYINFLGISYGFIAVFDLMNGLTVPKLGLFPTETLDMSIRMAIIARYMESFAIILSLLLIKRDKNEQINLFKIKNLNRVALVYLFISSIFIIDIFTWNIFPKTFIQGIGITQSKIINEYIVSIIFFISLIILYKKKNYFSKKILVYFSLSIVTTILGELSMTIYNESDLFSIAVGHVFRLISFIFIYRVLIEENVMEPYRLLNSEIIERKKAQLDLSKKTNILNSILESTNDGIIVLNRKKEIIHFNKKFINLFDIDWELRKVTDDKRTVEFINEKFLEPSHVIDKMKNIYDYENGIPDIIKLKNGKILEASLSSFVMNGEKDGYIFSFKDVTQKKIIEKELDKNNELYKKLLELLPDAVYVEKDENIIIANKKGIELSKFETMSELNRTHPNKAFKVPHEDEELAKKTRDKLSREETFIGFGEQKIILRDGTTRDVEIGASSFNYEDDHYILTIMRDISERKKAQELEVQIEIKERLLSEIQEYDNLKTQFFTTISHELKTPLNVILGTVQLLESTKENIIFSNNIKVMNKYLKMMRQNCYRLLRLIGNLIDITKVDAGFLTMNIKNYNIVSVIEETTLSVADFIKSKGIRLVFDTEIEEKIIACDAEKFERVLLNLLSNAIKFTGENGEISVNVYNKKDSIVISVKDTGIGIPDDMKDKIFERFRQVDTSLRRKAEGSGIGLSIVKSIIELHGGSIKVKSELEKGSEFIIELPTNTVYNDVQYEVNDTSDTNVEMIKIEFSDIYL</sequence>
<dbReference type="Gene3D" id="3.30.565.10">
    <property type="entry name" value="Histidine kinase-like ATPase, C-terminal domain"/>
    <property type="match status" value="1"/>
</dbReference>
<dbReference type="OrthoDB" id="368131at2"/>
<evidence type="ECO:0000256" key="1">
    <source>
        <dbReference type="ARBA" id="ARBA00000085"/>
    </source>
</evidence>
<dbReference type="GO" id="GO:0009927">
    <property type="term" value="F:histidine phosphotransfer kinase activity"/>
    <property type="evidence" value="ECO:0007669"/>
    <property type="project" value="TreeGrafter"/>
</dbReference>
<dbReference type="EMBL" id="LGSS01000002">
    <property type="protein sequence ID" value="KNF09570.1"/>
    <property type="molecule type" value="Genomic_DNA"/>
</dbReference>
<dbReference type="CDD" id="cd16922">
    <property type="entry name" value="HATPase_EvgS-ArcB-TorS-like"/>
    <property type="match status" value="1"/>
</dbReference>
<feature type="transmembrane region" description="Helical" evidence="9">
    <location>
        <begin position="73"/>
        <end position="91"/>
    </location>
</feature>
<dbReference type="SUPFAM" id="SSF47384">
    <property type="entry name" value="Homodimeric domain of signal transducing histidine kinase"/>
    <property type="match status" value="1"/>
</dbReference>
<evidence type="ECO:0000256" key="6">
    <source>
        <dbReference type="ARBA" id="ARBA00022777"/>
    </source>
</evidence>
<dbReference type="SMART" id="SM00388">
    <property type="entry name" value="HisKA"/>
    <property type="match status" value="1"/>
</dbReference>
<keyword evidence="3" id="KW-0597">Phosphoprotein</keyword>
<proteinExistence type="predicted"/>
<dbReference type="PRINTS" id="PR00344">
    <property type="entry name" value="BCTRLSENSOR"/>
</dbReference>
<dbReference type="PANTHER" id="PTHR43047">
    <property type="entry name" value="TWO-COMPONENT HISTIDINE PROTEIN KINASE"/>
    <property type="match status" value="1"/>
</dbReference>
<evidence type="ECO:0000256" key="4">
    <source>
        <dbReference type="ARBA" id="ARBA00022679"/>
    </source>
</evidence>
<dbReference type="PROSITE" id="PS50109">
    <property type="entry name" value="HIS_KIN"/>
    <property type="match status" value="1"/>
</dbReference>
<dbReference type="SUPFAM" id="SSF55785">
    <property type="entry name" value="PYP-like sensor domain (PAS domain)"/>
    <property type="match status" value="2"/>
</dbReference>
<dbReference type="RefSeq" id="WP_050353972.1">
    <property type="nucleotide sequence ID" value="NZ_LGSS01000002.1"/>
</dbReference>
<dbReference type="NCBIfam" id="TIGR00229">
    <property type="entry name" value="sensory_box"/>
    <property type="match status" value="2"/>
</dbReference>
<dbReference type="SMART" id="SM00387">
    <property type="entry name" value="HATPase_c"/>
    <property type="match status" value="1"/>
</dbReference>
<dbReference type="Pfam" id="PF00512">
    <property type="entry name" value="HisKA"/>
    <property type="match status" value="1"/>
</dbReference>
<dbReference type="STRING" id="1503.CLPU_2c00210"/>
<dbReference type="InterPro" id="IPR003594">
    <property type="entry name" value="HATPase_dom"/>
</dbReference>
<keyword evidence="9" id="KW-0472">Membrane</keyword>
<comment type="caution">
    <text evidence="12">The sequence shown here is derived from an EMBL/GenBank/DDBJ whole genome shotgun (WGS) entry which is preliminary data.</text>
</comment>
<evidence type="ECO:0000256" key="9">
    <source>
        <dbReference type="SAM" id="Phobius"/>
    </source>
</evidence>
<reference evidence="13" key="1">
    <citation type="submission" date="2015-07" db="EMBL/GenBank/DDBJ databases">
        <title>Draft genome sequence of the purine-degrading Gottschalkia purinilyticum DSM 1384 (formerly Clostridium purinilyticum).</title>
        <authorList>
            <person name="Poehlein A."/>
            <person name="Schiel-Bengelsdorf B."/>
            <person name="Bengelsdorf F.R."/>
            <person name="Daniel R."/>
            <person name="Duerre P."/>
        </authorList>
    </citation>
    <scope>NUCLEOTIDE SEQUENCE [LARGE SCALE GENOMIC DNA]</scope>
    <source>
        <strain evidence="13">DSM 1384</strain>
    </source>
</reference>
<dbReference type="Pfam" id="PF13188">
    <property type="entry name" value="PAS_8"/>
    <property type="match status" value="1"/>
</dbReference>
<dbReference type="GO" id="GO:0000155">
    <property type="term" value="F:phosphorelay sensor kinase activity"/>
    <property type="evidence" value="ECO:0007669"/>
    <property type="project" value="InterPro"/>
</dbReference>
<dbReference type="InterPro" id="IPR000014">
    <property type="entry name" value="PAS"/>
</dbReference>
<evidence type="ECO:0000313" key="13">
    <source>
        <dbReference type="Proteomes" id="UP000037267"/>
    </source>
</evidence>
<dbReference type="PROSITE" id="PS50113">
    <property type="entry name" value="PAC"/>
    <property type="match status" value="1"/>
</dbReference>
<dbReference type="Pfam" id="PF02518">
    <property type="entry name" value="HATPase_c"/>
    <property type="match status" value="1"/>
</dbReference>
<feature type="transmembrane region" description="Helical" evidence="9">
    <location>
        <begin position="111"/>
        <end position="132"/>
    </location>
</feature>
<dbReference type="Gene3D" id="1.10.287.130">
    <property type="match status" value="1"/>
</dbReference>
<evidence type="ECO:0000256" key="8">
    <source>
        <dbReference type="ARBA" id="ARBA00023012"/>
    </source>
</evidence>
<name>A0A0L0WDS9_GOTPU</name>
<evidence type="ECO:0000256" key="2">
    <source>
        <dbReference type="ARBA" id="ARBA00012438"/>
    </source>
</evidence>
<dbReference type="InterPro" id="IPR036890">
    <property type="entry name" value="HATPase_C_sf"/>
</dbReference>
<dbReference type="InterPro" id="IPR035965">
    <property type="entry name" value="PAS-like_dom_sf"/>
</dbReference>
<evidence type="ECO:0000256" key="3">
    <source>
        <dbReference type="ARBA" id="ARBA00022553"/>
    </source>
</evidence>
<evidence type="ECO:0000256" key="5">
    <source>
        <dbReference type="ARBA" id="ARBA00022741"/>
    </source>
</evidence>